<dbReference type="AlphaFoldDB" id="A0A2P4XJ36"/>
<dbReference type="EMBL" id="NCKW01010080">
    <property type="protein sequence ID" value="POM65566.1"/>
    <property type="molecule type" value="Genomic_DNA"/>
</dbReference>
<name>A0A2P4XJ36_9STRA</name>
<evidence type="ECO:0000313" key="2">
    <source>
        <dbReference type="Proteomes" id="UP000237271"/>
    </source>
</evidence>
<dbReference type="GO" id="GO:0016301">
    <property type="term" value="F:kinase activity"/>
    <property type="evidence" value="ECO:0007669"/>
    <property type="project" value="UniProtKB-KW"/>
</dbReference>
<gene>
    <name evidence="1" type="ORF">PHPALM_18693</name>
</gene>
<evidence type="ECO:0000313" key="1">
    <source>
        <dbReference type="EMBL" id="POM65566.1"/>
    </source>
</evidence>
<proteinExistence type="predicted"/>
<dbReference type="OrthoDB" id="446422at2759"/>
<protein>
    <submittedName>
        <fullName evidence="1">Shikimate kinase</fullName>
    </submittedName>
</protein>
<dbReference type="Proteomes" id="UP000237271">
    <property type="component" value="Unassembled WGS sequence"/>
</dbReference>
<accession>A0A2P4XJ36</accession>
<sequence>METNRAPRQKETGNLHHEKAILSPAAVFDNTSDCIDVVQQTIDAVEDTLARCPKYERREALTELLMHAKLEQAKKATANNSGCFQHANLWAAMLMQVQELGRNYPKEYANFA</sequence>
<keyword evidence="1" id="KW-0808">Transferase</keyword>
<keyword evidence="1" id="KW-0418">Kinase</keyword>
<reference evidence="1 2" key="1">
    <citation type="journal article" date="2017" name="Genome Biol. Evol.">
        <title>Phytophthora megakarya and P. palmivora, closely related causal agents of cacao black pod rot, underwent increases in genome sizes and gene numbers by different mechanisms.</title>
        <authorList>
            <person name="Ali S.S."/>
            <person name="Shao J."/>
            <person name="Lary D.J."/>
            <person name="Kronmiller B."/>
            <person name="Shen D."/>
            <person name="Strem M.D."/>
            <person name="Amoako-Attah I."/>
            <person name="Akrofi A.Y."/>
            <person name="Begoude B.A."/>
            <person name="Ten Hoopen G.M."/>
            <person name="Coulibaly K."/>
            <person name="Kebe B.I."/>
            <person name="Melnick R.L."/>
            <person name="Guiltinan M.J."/>
            <person name="Tyler B.M."/>
            <person name="Meinhardt L.W."/>
            <person name="Bailey B.A."/>
        </authorList>
    </citation>
    <scope>NUCLEOTIDE SEQUENCE [LARGE SCALE GENOMIC DNA]</scope>
    <source>
        <strain evidence="2">sbr112.9</strain>
    </source>
</reference>
<organism evidence="1 2">
    <name type="scientific">Phytophthora palmivora</name>
    <dbReference type="NCBI Taxonomy" id="4796"/>
    <lineage>
        <taxon>Eukaryota</taxon>
        <taxon>Sar</taxon>
        <taxon>Stramenopiles</taxon>
        <taxon>Oomycota</taxon>
        <taxon>Peronosporomycetes</taxon>
        <taxon>Peronosporales</taxon>
        <taxon>Peronosporaceae</taxon>
        <taxon>Phytophthora</taxon>
    </lineage>
</organism>
<keyword evidence="2" id="KW-1185">Reference proteome</keyword>
<comment type="caution">
    <text evidence="1">The sequence shown here is derived from an EMBL/GenBank/DDBJ whole genome shotgun (WGS) entry which is preliminary data.</text>
</comment>